<evidence type="ECO:0000256" key="1">
    <source>
        <dbReference type="SAM" id="MobiDB-lite"/>
    </source>
</evidence>
<comment type="caution">
    <text evidence="2">The sequence shown here is derived from an EMBL/GenBank/DDBJ whole genome shotgun (WGS) entry which is preliminary data.</text>
</comment>
<dbReference type="SUPFAM" id="SSF160246">
    <property type="entry name" value="EspE N-terminal domain-like"/>
    <property type="match status" value="1"/>
</dbReference>
<dbReference type="InterPro" id="IPR037257">
    <property type="entry name" value="T2SS_E_N_sf"/>
</dbReference>
<evidence type="ECO:0000313" key="3">
    <source>
        <dbReference type="Proteomes" id="UP000318542"/>
    </source>
</evidence>
<keyword evidence="2" id="KW-0418">Kinase</keyword>
<feature type="region of interest" description="Disordered" evidence="1">
    <location>
        <begin position="1"/>
        <end position="21"/>
    </location>
</feature>
<dbReference type="RefSeq" id="WP_143900101.1">
    <property type="nucleotide sequence ID" value="NZ_VJOL01000002.1"/>
</dbReference>
<protein>
    <submittedName>
        <fullName evidence="2">EpsG: chain length determinant protein tyrosine kinase EpsG</fullName>
    </submittedName>
</protein>
<accession>A0A554X8C2</accession>
<dbReference type="EMBL" id="VJOL01000002">
    <property type="protein sequence ID" value="TSE32070.1"/>
    <property type="molecule type" value="Genomic_DNA"/>
</dbReference>
<evidence type="ECO:0000313" key="2">
    <source>
        <dbReference type="EMBL" id="TSE32070.1"/>
    </source>
</evidence>
<dbReference type="GO" id="GO:0016301">
    <property type="term" value="F:kinase activity"/>
    <property type="evidence" value="ECO:0007669"/>
    <property type="project" value="UniProtKB-KW"/>
</dbReference>
<name>A0A554X8C2_9BURK</name>
<keyword evidence="2" id="KW-0808">Transferase</keyword>
<keyword evidence="3" id="KW-1185">Reference proteome</keyword>
<gene>
    <name evidence="2" type="ORF">Tther_00273</name>
</gene>
<proteinExistence type="predicted"/>
<dbReference type="AlphaFoldDB" id="A0A554X8C2"/>
<sequence>MADETLSNPVVAAAHPPQPRTPGELWQLLDSPAGRTLSARHVGEALVQSGLIDEQHLREALRTQLEERRLGLHRQLGEQLVDAGIITEHQLRQTIAAWLGNRVIDPTHYRFDPEAVALVPPAVAQREAVVPLGHFA</sequence>
<reference evidence="2 3" key="1">
    <citation type="submission" date="2019-07" db="EMBL/GenBank/DDBJ databases">
        <title>Tepidimonas thermarum AA-1 draft genome.</title>
        <authorList>
            <person name="Da Costa M.S."/>
            <person name="Froufe H.J.C."/>
            <person name="Egas C."/>
            <person name="Albuquerque L."/>
        </authorList>
    </citation>
    <scope>NUCLEOTIDE SEQUENCE [LARGE SCALE GENOMIC DNA]</scope>
    <source>
        <strain evidence="2 3">AA-1</strain>
    </source>
</reference>
<organism evidence="2 3">
    <name type="scientific">Tepidimonas thermarum</name>
    <dbReference type="NCBI Taxonomy" id="335431"/>
    <lineage>
        <taxon>Bacteria</taxon>
        <taxon>Pseudomonadati</taxon>
        <taxon>Pseudomonadota</taxon>
        <taxon>Betaproteobacteria</taxon>
        <taxon>Burkholderiales</taxon>
        <taxon>Tepidimonas</taxon>
    </lineage>
</organism>
<dbReference type="Proteomes" id="UP000318542">
    <property type="component" value="Unassembled WGS sequence"/>
</dbReference>